<accession>A0A931IGZ9</accession>
<dbReference type="PANTHER" id="PTHR33495">
    <property type="entry name" value="ANTI-SIGMA FACTOR ANTAGONIST TM_1081-RELATED-RELATED"/>
    <property type="match status" value="1"/>
</dbReference>
<name>A0A931IGZ9_9NOCA</name>
<evidence type="ECO:0000256" key="2">
    <source>
        <dbReference type="RuleBase" id="RU003749"/>
    </source>
</evidence>
<dbReference type="Proteomes" id="UP000655751">
    <property type="component" value="Unassembled WGS sequence"/>
</dbReference>
<organism evidence="4 5">
    <name type="scientific">Nocardia bovistercoris</name>
    <dbReference type="NCBI Taxonomy" id="2785916"/>
    <lineage>
        <taxon>Bacteria</taxon>
        <taxon>Bacillati</taxon>
        <taxon>Actinomycetota</taxon>
        <taxon>Actinomycetes</taxon>
        <taxon>Mycobacteriales</taxon>
        <taxon>Nocardiaceae</taxon>
        <taxon>Nocardia</taxon>
    </lineage>
</organism>
<evidence type="ECO:0000256" key="1">
    <source>
        <dbReference type="ARBA" id="ARBA00009013"/>
    </source>
</evidence>
<dbReference type="CDD" id="cd07043">
    <property type="entry name" value="STAS_anti-anti-sigma_factors"/>
    <property type="match status" value="1"/>
</dbReference>
<dbReference type="AlphaFoldDB" id="A0A931IGZ9"/>
<dbReference type="EMBL" id="JADMLG010000024">
    <property type="protein sequence ID" value="MBH0781389.1"/>
    <property type="molecule type" value="Genomic_DNA"/>
</dbReference>
<comment type="caution">
    <text evidence="4">The sequence shown here is derived from an EMBL/GenBank/DDBJ whole genome shotgun (WGS) entry which is preliminary data.</text>
</comment>
<sequence length="116" mass="11985">MSAEGKNLLLDVRRTSIRSTEVLTVSGEVDVASAPQLQSAIDEALREQPPVLVVDLSGVGFFGSAGLSVLLVATEAAPKGGLRVVASDQVRRPIEVTGLDKLLAVFDTVDGAVGAE</sequence>
<dbReference type="RefSeq" id="WP_196153675.1">
    <property type="nucleotide sequence ID" value="NZ_JADMLG010000024.1"/>
</dbReference>
<comment type="similarity">
    <text evidence="1 2">Belongs to the anti-sigma-factor antagonist family.</text>
</comment>
<evidence type="ECO:0000259" key="3">
    <source>
        <dbReference type="PROSITE" id="PS50801"/>
    </source>
</evidence>
<dbReference type="SUPFAM" id="SSF52091">
    <property type="entry name" value="SpoIIaa-like"/>
    <property type="match status" value="1"/>
</dbReference>
<dbReference type="NCBIfam" id="TIGR00377">
    <property type="entry name" value="ant_ant_sig"/>
    <property type="match status" value="1"/>
</dbReference>
<dbReference type="InterPro" id="IPR002645">
    <property type="entry name" value="STAS_dom"/>
</dbReference>
<evidence type="ECO:0000313" key="5">
    <source>
        <dbReference type="Proteomes" id="UP000655751"/>
    </source>
</evidence>
<evidence type="ECO:0000313" key="4">
    <source>
        <dbReference type="EMBL" id="MBH0781389.1"/>
    </source>
</evidence>
<dbReference type="PANTHER" id="PTHR33495:SF2">
    <property type="entry name" value="ANTI-SIGMA FACTOR ANTAGONIST TM_1081-RELATED"/>
    <property type="match status" value="1"/>
</dbReference>
<proteinExistence type="inferred from homology"/>
<protein>
    <recommendedName>
        <fullName evidence="2">Anti-sigma factor antagonist</fullName>
    </recommendedName>
</protein>
<gene>
    <name evidence="4" type="ORF">IT779_34480</name>
</gene>
<dbReference type="InterPro" id="IPR003658">
    <property type="entry name" value="Anti-sigma_ant"/>
</dbReference>
<dbReference type="GO" id="GO:0043856">
    <property type="term" value="F:anti-sigma factor antagonist activity"/>
    <property type="evidence" value="ECO:0007669"/>
    <property type="project" value="InterPro"/>
</dbReference>
<reference evidence="4" key="1">
    <citation type="submission" date="2020-11" db="EMBL/GenBank/DDBJ databases">
        <title>Nocardia NEAU-351.nov., a novel actinomycete isolated from the cow dung.</title>
        <authorList>
            <person name="Zhang X."/>
        </authorList>
    </citation>
    <scope>NUCLEOTIDE SEQUENCE</scope>
    <source>
        <strain evidence="4">NEAU-351</strain>
    </source>
</reference>
<keyword evidence="5" id="KW-1185">Reference proteome</keyword>
<feature type="domain" description="STAS" evidence="3">
    <location>
        <begin position="10"/>
        <end position="116"/>
    </location>
</feature>
<dbReference type="InterPro" id="IPR036513">
    <property type="entry name" value="STAS_dom_sf"/>
</dbReference>
<dbReference type="Gene3D" id="3.30.750.24">
    <property type="entry name" value="STAS domain"/>
    <property type="match status" value="1"/>
</dbReference>
<dbReference type="Pfam" id="PF01740">
    <property type="entry name" value="STAS"/>
    <property type="match status" value="1"/>
</dbReference>
<dbReference type="PROSITE" id="PS50801">
    <property type="entry name" value="STAS"/>
    <property type="match status" value="1"/>
</dbReference>